<evidence type="ECO:0000256" key="1">
    <source>
        <dbReference type="ARBA" id="ARBA00004123"/>
    </source>
</evidence>
<feature type="zinc finger region" description="C3H1-type" evidence="11">
    <location>
        <begin position="51"/>
        <end position="79"/>
    </location>
</feature>
<dbReference type="SMART" id="SM00356">
    <property type="entry name" value="ZnF_C3H1"/>
    <property type="match status" value="1"/>
</dbReference>
<dbReference type="PROSITE" id="PS50103">
    <property type="entry name" value="ZF_C3H1"/>
    <property type="match status" value="1"/>
</dbReference>
<dbReference type="GeneID" id="115052229"/>
<dbReference type="PANTHER" id="PTHR16465:SF0">
    <property type="entry name" value="ZINC FINGER MATRIN-TYPE PROTEIN 5"/>
    <property type="match status" value="1"/>
</dbReference>
<reference evidence="15" key="3">
    <citation type="submission" date="2025-09" db="UniProtKB">
        <authorList>
            <consortium name="Ensembl"/>
        </authorList>
    </citation>
    <scope>IDENTIFICATION</scope>
</reference>
<evidence type="ECO:0000256" key="9">
    <source>
        <dbReference type="ARBA" id="ARBA00067764"/>
    </source>
</evidence>
<evidence type="ECO:0000256" key="13">
    <source>
        <dbReference type="SAM" id="MobiDB-lite"/>
    </source>
</evidence>
<keyword evidence="16" id="KW-1185">Reference proteome</keyword>
<dbReference type="SUPFAM" id="SSF57667">
    <property type="entry name" value="beta-beta-alpha zinc fingers"/>
    <property type="match status" value="1"/>
</dbReference>
<feature type="compositionally biased region" description="Pro residues" evidence="13">
    <location>
        <begin position="153"/>
        <end position="164"/>
    </location>
</feature>
<dbReference type="RefSeq" id="XP_029372099.1">
    <property type="nucleotide sequence ID" value="XM_029516239.1"/>
</dbReference>
<keyword evidence="5 11" id="KW-0863">Zinc-finger</keyword>
<evidence type="ECO:0000256" key="3">
    <source>
        <dbReference type="ARBA" id="ARBA00022723"/>
    </source>
</evidence>
<dbReference type="CTD" id="55954"/>
<accession>A0A665U0T5</accession>
<evidence type="ECO:0000256" key="8">
    <source>
        <dbReference type="ARBA" id="ARBA00023242"/>
    </source>
</evidence>
<evidence type="ECO:0000256" key="7">
    <source>
        <dbReference type="ARBA" id="ARBA00023187"/>
    </source>
</evidence>
<feature type="domain" description="C3H1-type" evidence="14">
    <location>
        <begin position="51"/>
        <end position="79"/>
    </location>
</feature>
<keyword evidence="7" id="KW-0508">mRNA splicing</keyword>
<dbReference type="Gene3D" id="3.30.160.60">
    <property type="entry name" value="Classic Zinc Finger"/>
    <property type="match status" value="1"/>
</dbReference>
<protein>
    <recommendedName>
        <fullName evidence="9">Zinc finger matrin-type protein 5</fullName>
    </recommendedName>
    <alternativeName>
        <fullName evidence="10">U11/U12 small nuclear ribonucleoprotein 20 kDa protein</fullName>
    </alternativeName>
</protein>
<keyword evidence="3 11" id="KW-0479">Metal-binding</keyword>
<name>A0A665U0T5_ECHNA</name>
<dbReference type="InterPro" id="IPR036855">
    <property type="entry name" value="Znf_CCCH_sf"/>
</dbReference>
<evidence type="ECO:0000256" key="4">
    <source>
        <dbReference type="ARBA" id="ARBA00022728"/>
    </source>
</evidence>
<keyword evidence="12" id="KW-0175">Coiled coil</keyword>
<dbReference type="OrthoDB" id="2417221at2759"/>
<dbReference type="Gene3D" id="4.10.1000.10">
    <property type="entry name" value="Zinc finger, CCCH-type"/>
    <property type="match status" value="1"/>
</dbReference>
<dbReference type="Proteomes" id="UP000472264">
    <property type="component" value="Chromosome 12"/>
</dbReference>
<proteinExistence type="predicted"/>
<dbReference type="GO" id="GO:0006397">
    <property type="term" value="P:mRNA processing"/>
    <property type="evidence" value="ECO:0007669"/>
    <property type="project" value="UniProtKB-KW"/>
</dbReference>
<keyword evidence="2" id="KW-0507">mRNA processing</keyword>
<dbReference type="GO" id="GO:0005689">
    <property type="term" value="C:U12-type spliceosomal complex"/>
    <property type="evidence" value="ECO:0007669"/>
    <property type="project" value="TreeGrafter"/>
</dbReference>
<dbReference type="GO" id="GO:0008380">
    <property type="term" value="P:RNA splicing"/>
    <property type="evidence" value="ECO:0007669"/>
    <property type="project" value="UniProtKB-KW"/>
</dbReference>
<evidence type="ECO:0000256" key="5">
    <source>
        <dbReference type="ARBA" id="ARBA00022771"/>
    </source>
</evidence>
<dbReference type="Pfam" id="PF06220">
    <property type="entry name" value="zf-U1"/>
    <property type="match status" value="1"/>
</dbReference>
<feature type="coiled-coil region" evidence="12">
    <location>
        <begin position="75"/>
        <end position="102"/>
    </location>
</feature>
<feature type="region of interest" description="Disordered" evidence="13">
    <location>
        <begin position="124"/>
        <end position="175"/>
    </location>
</feature>
<reference evidence="15" key="1">
    <citation type="submission" date="2021-04" db="EMBL/GenBank/DDBJ databases">
        <authorList>
            <consortium name="Wellcome Sanger Institute Data Sharing"/>
        </authorList>
    </citation>
    <scope>NUCLEOTIDE SEQUENCE [LARGE SCALE GENOMIC DNA]</scope>
</reference>
<evidence type="ECO:0000313" key="16">
    <source>
        <dbReference type="Proteomes" id="UP000472264"/>
    </source>
</evidence>
<sequence length="175" mass="20451">MGKRYFCDYCDRSFQDNMHNRKKHLNGVQHHRAKKAWFDLFRDSAAILHDEQSKKPCRKFLQKGFCDFGPNCRFSHMSEEDMMNLKRQVEDERQQRENSHDAVIPGRSVEDWLIRRERRKAALNGKGDLKNKDDSEEVQTESDIPQELLSIPDLPPSLLPPPPGGWTVKVSSEWG</sequence>
<evidence type="ECO:0000313" key="15">
    <source>
        <dbReference type="Ensembl" id="ENSENLP00000013073.1"/>
    </source>
</evidence>
<dbReference type="Ensembl" id="ENSENLT00000013593.1">
    <property type="protein sequence ID" value="ENSENLP00000013073.1"/>
    <property type="gene ID" value="ENSENLG00000006165.1"/>
</dbReference>
<evidence type="ECO:0000256" key="11">
    <source>
        <dbReference type="PROSITE-ProRule" id="PRU00723"/>
    </source>
</evidence>
<evidence type="ECO:0000256" key="6">
    <source>
        <dbReference type="ARBA" id="ARBA00022833"/>
    </source>
</evidence>
<keyword evidence="6 11" id="KW-0862">Zinc</keyword>
<evidence type="ECO:0000256" key="2">
    <source>
        <dbReference type="ARBA" id="ARBA00022664"/>
    </source>
</evidence>
<dbReference type="FunCoup" id="A0A665U0T5">
    <property type="interactions" value="307"/>
</dbReference>
<comment type="subcellular location">
    <subcellularLocation>
        <location evidence="1">Nucleus</location>
    </subcellularLocation>
</comment>
<dbReference type="FunFam" id="3.30.160.60:FF:000741">
    <property type="entry name" value="Zinc finger matrin-type protein 5"/>
    <property type="match status" value="1"/>
</dbReference>
<dbReference type="PANTHER" id="PTHR16465">
    <property type="entry name" value="NUCLEASE-RELATED"/>
    <property type="match status" value="1"/>
</dbReference>
<evidence type="ECO:0000256" key="12">
    <source>
        <dbReference type="SAM" id="Coils"/>
    </source>
</evidence>
<dbReference type="AlphaFoldDB" id="A0A665U0T5"/>
<keyword evidence="8" id="KW-0539">Nucleus</keyword>
<dbReference type="InterPro" id="IPR013085">
    <property type="entry name" value="U1-CZ_Znf_C2H2"/>
</dbReference>
<dbReference type="InParanoid" id="A0A665U0T5"/>
<evidence type="ECO:0000256" key="10">
    <source>
        <dbReference type="ARBA" id="ARBA00076547"/>
    </source>
</evidence>
<dbReference type="Pfam" id="PF00642">
    <property type="entry name" value="zf-CCCH"/>
    <property type="match status" value="1"/>
</dbReference>
<evidence type="ECO:0000259" key="14">
    <source>
        <dbReference type="PROSITE" id="PS50103"/>
    </source>
</evidence>
<gene>
    <name evidence="15" type="primary">zmat5</name>
</gene>
<dbReference type="GO" id="GO:0008270">
    <property type="term" value="F:zinc ion binding"/>
    <property type="evidence" value="ECO:0007669"/>
    <property type="project" value="UniProtKB-KW"/>
</dbReference>
<reference evidence="15" key="2">
    <citation type="submission" date="2025-08" db="UniProtKB">
        <authorList>
            <consortium name="Ensembl"/>
        </authorList>
    </citation>
    <scope>IDENTIFICATION</scope>
</reference>
<dbReference type="InterPro" id="IPR036236">
    <property type="entry name" value="Znf_C2H2_sf"/>
</dbReference>
<keyword evidence="4" id="KW-0747">Spliceosome</keyword>
<organism evidence="15 16">
    <name type="scientific">Echeneis naucrates</name>
    <name type="common">Live sharksucker</name>
    <dbReference type="NCBI Taxonomy" id="173247"/>
    <lineage>
        <taxon>Eukaryota</taxon>
        <taxon>Metazoa</taxon>
        <taxon>Chordata</taxon>
        <taxon>Craniata</taxon>
        <taxon>Vertebrata</taxon>
        <taxon>Euteleostomi</taxon>
        <taxon>Actinopterygii</taxon>
        <taxon>Neopterygii</taxon>
        <taxon>Teleostei</taxon>
        <taxon>Neoteleostei</taxon>
        <taxon>Acanthomorphata</taxon>
        <taxon>Carangaria</taxon>
        <taxon>Carangiformes</taxon>
        <taxon>Echeneidae</taxon>
        <taxon>Echeneis</taxon>
    </lineage>
</organism>
<dbReference type="InterPro" id="IPR000571">
    <property type="entry name" value="Znf_CCCH"/>
</dbReference>
<dbReference type="SUPFAM" id="SSF90229">
    <property type="entry name" value="CCCH zinc finger"/>
    <property type="match status" value="1"/>
</dbReference>
<dbReference type="OMA" id="WPPIQEL"/>